<organism evidence="8 9">
    <name type="scientific">Penicillium brevicompactum</name>
    <dbReference type="NCBI Taxonomy" id="5074"/>
    <lineage>
        <taxon>Eukaryota</taxon>
        <taxon>Fungi</taxon>
        <taxon>Dikarya</taxon>
        <taxon>Ascomycota</taxon>
        <taxon>Pezizomycotina</taxon>
        <taxon>Eurotiomycetes</taxon>
        <taxon>Eurotiomycetidae</taxon>
        <taxon>Eurotiales</taxon>
        <taxon>Aspergillaceae</taxon>
        <taxon>Penicillium</taxon>
    </lineage>
</organism>
<dbReference type="AlphaFoldDB" id="A0A9W9QPQ2"/>
<dbReference type="InterPro" id="IPR003819">
    <property type="entry name" value="TauD/TfdA-like"/>
</dbReference>
<dbReference type="SUPFAM" id="SSF51197">
    <property type="entry name" value="Clavaminate synthase-like"/>
    <property type="match status" value="1"/>
</dbReference>
<dbReference type="Gene3D" id="3.60.130.10">
    <property type="entry name" value="Clavaminate synthase-like"/>
    <property type="match status" value="1"/>
</dbReference>
<keyword evidence="9" id="KW-1185">Reference proteome</keyword>
<keyword evidence="6" id="KW-0408">Iron</keyword>
<evidence type="ECO:0000256" key="5">
    <source>
        <dbReference type="ARBA" id="ARBA00023002"/>
    </source>
</evidence>
<accession>A0A9W9QPQ2</accession>
<evidence type="ECO:0000256" key="3">
    <source>
        <dbReference type="ARBA" id="ARBA00022723"/>
    </source>
</evidence>
<comment type="similarity">
    <text evidence="2">Belongs to the TfdA dioxygenase family.</text>
</comment>
<evidence type="ECO:0000313" key="9">
    <source>
        <dbReference type="Proteomes" id="UP001148299"/>
    </source>
</evidence>
<evidence type="ECO:0000256" key="1">
    <source>
        <dbReference type="ARBA" id="ARBA00001954"/>
    </source>
</evidence>
<dbReference type="PANTHER" id="PTHR43779">
    <property type="entry name" value="DIOXYGENASE RV0097-RELATED"/>
    <property type="match status" value="1"/>
</dbReference>
<dbReference type="GO" id="GO:0051213">
    <property type="term" value="F:dioxygenase activity"/>
    <property type="evidence" value="ECO:0007669"/>
    <property type="project" value="UniProtKB-KW"/>
</dbReference>
<feature type="domain" description="TauD/TfdA-like" evidence="7">
    <location>
        <begin position="11"/>
        <end position="371"/>
    </location>
</feature>
<dbReference type="EMBL" id="JAPZBR010000008">
    <property type="protein sequence ID" value="KAJ5341818.1"/>
    <property type="molecule type" value="Genomic_DNA"/>
</dbReference>
<protein>
    <submittedName>
        <fullName evidence="8">Taurine catabolism dioxygenase TauD/TfdA</fullName>
    </submittedName>
</protein>
<dbReference type="Proteomes" id="UP001148299">
    <property type="component" value="Unassembled WGS sequence"/>
</dbReference>
<dbReference type="Pfam" id="PF02668">
    <property type="entry name" value="TauD"/>
    <property type="match status" value="1"/>
</dbReference>
<keyword evidence="5" id="KW-0560">Oxidoreductase</keyword>
<proteinExistence type="inferred from homology"/>
<comment type="caution">
    <text evidence="8">The sequence shown here is derived from an EMBL/GenBank/DDBJ whole genome shotgun (WGS) entry which is preliminary data.</text>
</comment>
<evidence type="ECO:0000256" key="6">
    <source>
        <dbReference type="ARBA" id="ARBA00023004"/>
    </source>
</evidence>
<dbReference type="InterPro" id="IPR042098">
    <property type="entry name" value="TauD-like_sf"/>
</dbReference>
<evidence type="ECO:0000256" key="4">
    <source>
        <dbReference type="ARBA" id="ARBA00022964"/>
    </source>
</evidence>
<dbReference type="PANTHER" id="PTHR43779:SF2">
    <property type="entry name" value="ALPHA-KETOGLUTARATE-DEPENDENT XANTHINE DIOXYGENASE XAN1"/>
    <property type="match status" value="1"/>
</dbReference>
<dbReference type="InterPro" id="IPR051178">
    <property type="entry name" value="TfdA_dioxygenase"/>
</dbReference>
<keyword evidence="4 8" id="KW-0223">Dioxygenase</keyword>
<comment type="cofactor">
    <cofactor evidence="1">
        <name>Fe(2+)</name>
        <dbReference type="ChEBI" id="CHEBI:29033"/>
    </cofactor>
</comment>
<keyword evidence="3" id="KW-0479">Metal-binding</keyword>
<sequence length="386" mass="43019">MSFPQGSQVNVTPLPQGVQSEAKFGATITSVDLNNVSEEDFQVIRNAIYTHKVVVVKDQHDLVPLKQFEFVHRLDPDAQKIHGFDTKDVTDETIGVLGKRFNTIPGSVGVTIVGQGYQGDDHYGLKGITARSTTHFDAHVEPLTTEDMENGQTRFGAFHLDGVIYGSNPSRVTTLRCVRAPKGPDLTIRWDDGSNQTLTAKPGLTAFIDSAQMYEMLTDEEKAIADNSHWEPAPQPYVWSGTRKIRNSGLGMAPGGKTVPLDKLPAWEPEKVFKFPMVWVNPVTGVRCFQILPDVVRKLYLKSGPDAEERVLEDDDVRVWLNKILDRICKPKYILIPEYEEGDVVMFNNWGVLHSSIDYPTSYGVRTMHQCHIPSSTFPVGPVAVQ</sequence>
<name>A0A9W9QPQ2_PENBR</name>
<evidence type="ECO:0000259" key="7">
    <source>
        <dbReference type="Pfam" id="PF02668"/>
    </source>
</evidence>
<dbReference type="GO" id="GO:0046872">
    <property type="term" value="F:metal ion binding"/>
    <property type="evidence" value="ECO:0007669"/>
    <property type="project" value="UniProtKB-KW"/>
</dbReference>
<evidence type="ECO:0000313" key="8">
    <source>
        <dbReference type="EMBL" id="KAJ5341818.1"/>
    </source>
</evidence>
<evidence type="ECO:0000256" key="2">
    <source>
        <dbReference type="ARBA" id="ARBA00005896"/>
    </source>
</evidence>
<reference evidence="8" key="1">
    <citation type="submission" date="2022-12" db="EMBL/GenBank/DDBJ databases">
        <authorList>
            <person name="Petersen C."/>
        </authorList>
    </citation>
    <scope>NUCLEOTIDE SEQUENCE</scope>
    <source>
        <strain evidence="8">IBT 35675</strain>
    </source>
</reference>
<reference evidence="8" key="2">
    <citation type="journal article" date="2023" name="IMA Fungus">
        <title>Comparative genomic study of the Penicillium genus elucidates a diverse pangenome and 15 lateral gene transfer events.</title>
        <authorList>
            <person name="Petersen C."/>
            <person name="Sorensen T."/>
            <person name="Nielsen M.R."/>
            <person name="Sondergaard T.E."/>
            <person name="Sorensen J.L."/>
            <person name="Fitzpatrick D.A."/>
            <person name="Frisvad J.C."/>
            <person name="Nielsen K.L."/>
        </authorList>
    </citation>
    <scope>NUCLEOTIDE SEQUENCE</scope>
    <source>
        <strain evidence="8">IBT 35675</strain>
    </source>
</reference>
<gene>
    <name evidence="8" type="ORF">N7541_010942</name>
</gene>